<organism evidence="2 3">
    <name type="scientific">Merismopedia glauca CCAP 1448/3</name>
    <dbReference type="NCBI Taxonomy" id="1296344"/>
    <lineage>
        <taxon>Bacteria</taxon>
        <taxon>Bacillati</taxon>
        <taxon>Cyanobacteriota</taxon>
        <taxon>Cyanophyceae</taxon>
        <taxon>Synechococcales</taxon>
        <taxon>Merismopediaceae</taxon>
        <taxon>Merismopedia</taxon>
    </lineage>
</organism>
<comment type="caution">
    <text evidence="2">The sequence shown here is derived from an EMBL/GenBank/DDBJ whole genome shotgun (WGS) entry which is preliminary data.</text>
</comment>
<accession>A0A2T1CA97</accession>
<dbReference type="OrthoDB" id="487854at2"/>
<dbReference type="AlphaFoldDB" id="A0A2T1CA97"/>
<evidence type="ECO:0000256" key="1">
    <source>
        <dbReference type="SAM" id="MobiDB-lite"/>
    </source>
</evidence>
<dbReference type="Proteomes" id="UP000238762">
    <property type="component" value="Unassembled WGS sequence"/>
</dbReference>
<evidence type="ECO:0000313" key="3">
    <source>
        <dbReference type="Proteomes" id="UP000238762"/>
    </source>
</evidence>
<evidence type="ECO:0008006" key="4">
    <source>
        <dbReference type="Google" id="ProtNLM"/>
    </source>
</evidence>
<proteinExistence type="predicted"/>
<gene>
    <name evidence="2" type="ORF">C7B64_00700</name>
</gene>
<keyword evidence="3" id="KW-1185">Reference proteome</keyword>
<protein>
    <recommendedName>
        <fullName evidence="4">Peptidase C51 domain-containing protein</fullName>
    </recommendedName>
</protein>
<sequence>MLESLKQARQALTLSGILLGTVLVSPHQATATVLQIAPDNLERIHLETAGWQTLSTRFKYLPWSGCEDGKFCGKDLVAPFKRSYKGNYTKLADAQGYYWGECVSLVKALSKNTARTQQWRPAMSLVRAIKEGKIEVGTAIATFPGGRYRGHAAFYAGADISPDGNIEGVWLYDQNWIPNKVLFHKIDGSGSGAGNFKNYSVIRVPENSFLSSKTRQQRQVAKPTRELQRIKTPSRFNDGLDNISDDLE</sequence>
<reference evidence="2 3" key="2">
    <citation type="submission" date="2018-03" db="EMBL/GenBank/DDBJ databases">
        <title>The ancient ancestry and fast evolution of plastids.</title>
        <authorList>
            <person name="Moore K.R."/>
            <person name="Magnabosco C."/>
            <person name="Momper L."/>
            <person name="Gold D.A."/>
            <person name="Bosak T."/>
            <person name="Fournier G.P."/>
        </authorList>
    </citation>
    <scope>NUCLEOTIDE SEQUENCE [LARGE SCALE GENOMIC DNA]</scope>
    <source>
        <strain evidence="2 3">CCAP 1448/3</strain>
    </source>
</reference>
<dbReference type="EMBL" id="PVWJ01000002">
    <property type="protein sequence ID" value="PSB05196.1"/>
    <property type="molecule type" value="Genomic_DNA"/>
</dbReference>
<dbReference type="InterPro" id="IPR047746">
    <property type="entry name" value="Dae2/Tae2-like"/>
</dbReference>
<reference evidence="2 3" key="1">
    <citation type="submission" date="2018-02" db="EMBL/GenBank/DDBJ databases">
        <authorList>
            <person name="Cohen D.B."/>
            <person name="Kent A.D."/>
        </authorList>
    </citation>
    <scope>NUCLEOTIDE SEQUENCE [LARGE SCALE GENOMIC DNA]</scope>
    <source>
        <strain evidence="2 3">CCAP 1448/3</strain>
    </source>
</reference>
<name>A0A2T1CA97_9CYAN</name>
<dbReference type="NCBIfam" id="NF033857">
    <property type="entry name" value="BPSL0067_fam"/>
    <property type="match status" value="1"/>
</dbReference>
<feature type="region of interest" description="Disordered" evidence="1">
    <location>
        <begin position="212"/>
        <end position="248"/>
    </location>
</feature>
<dbReference type="RefSeq" id="WP_106286741.1">
    <property type="nucleotide sequence ID" value="NZ_CAWNTC010000104.1"/>
</dbReference>
<evidence type="ECO:0000313" key="2">
    <source>
        <dbReference type="EMBL" id="PSB05196.1"/>
    </source>
</evidence>